<dbReference type="Pfam" id="PF13489">
    <property type="entry name" value="Methyltransf_23"/>
    <property type="match status" value="1"/>
</dbReference>
<dbReference type="InterPro" id="IPR029063">
    <property type="entry name" value="SAM-dependent_MTases_sf"/>
</dbReference>
<dbReference type="AlphaFoldDB" id="A0A0Q3SID4"/>
<dbReference type="CDD" id="cd02440">
    <property type="entry name" value="AdoMet_MTases"/>
    <property type="match status" value="1"/>
</dbReference>
<dbReference type="STRING" id="1637975.AN957_12500"/>
<organism evidence="1 2">
    <name type="scientific">Cytobacillus solani</name>
    <dbReference type="NCBI Taxonomy" id="1637975"/>
    <lineage>
        <taxon>Bacteria</taxon>
        <taxon>Bacillati</taxon>
        <taxon>Bacillota</taxon>
        <taxon>Bacilli</taxon>
        <taxon>Bacillales</taxon>
        <taxon>Bacillaceae</taxon>
        <taxon>Cytobacillus</taxon>
    </lineage>
</organism>
<evidence type="ECO:0000313" key="2">
    <source>
        <dbReference type="Proteomes" id="UP000050996"/>
    </source>
</evidence>
<protein>
    <recommendedName>
        <fullName evidence="3">Methyltransferase type 11 domain-containing protein</fullName>
    </recommendedName>
</protein>
<dbReference type="SUPFAM" id="SSF53335">
    <property type="entry name" value="S-adenosyl-L-methionine-dependent methyltransferases"/>
    <property type="match status" value="1"/>
</dbReference>
<reference evidence="1 2" key="1">
    <citation type="submission" date="2015-09" db="EMBL/GenBank/DDBJ databases">
        <title>Genome sequencing project for genomic taxonomy and phylogenomics of Bacillus-like bacteria.</title>
        <authorList>
            <person name="Liu B."/>
            <person name="Wang J."/>
            <person name="Zhu Y."/>
            <person name="Liu G."/>
            <person name="Chen Q."/>
            <person name="Chen Z."/>
            <person name="Lan J."/>
            <person name="Che J."/>
            <person name="Ge C."/>
            <person name="Shi H."/>
            <person name="Pan Z."/>
            <person name="Liu X."/>
        </authorList>
    </citation>
    <scope>NUCLEOTIDE SEQUENCE [LARGE SCALE GENOMIC DNA]</scope>
    <source>
        <strain evidence="1 2">FJAT-18043</strain>
    </source>
</reference>
<name>A0A0Q3SID4_9BACI</name>
<dbReference type="RefSeq" id="WP_053475833.1">
    <property type="nucleotide sequence ID" value="NZ_CP041305.1"/>
</dbReference>
<dbReference type="EMBL" id="LJIX01000006">
    <property type="protein sequence ID" value="KQL19308.1"/>
    <property type="molecule type" value="Genomic_DNA"/>
</dbReference>
<accession>A0A0Q3SID4</accession>
<sequence>MTNFDDLNKQAWGKSILKHQMLYPNERIVSFLARNFKDIDHNHVKNALDVGFGSGRHLKLLLDYGFNTYGIDYSKESFQIANSVLGHHEKLKGLKLESIEENSFFNEFFDVILLFGVVFLRKYDQMFNDLKTMYQLLKPNGKMIVNFRTTEDFLFGKGRKISEETYHLGNSVPVYQNMLYTFLSKEQAEMLLTKVGFTVENIERDDYWKNNLSEKHSWWVFTVRK</sequence>
<comment type="caution">
    <text evidence="1">The sequence shown here is derived from an EMBL/GenBank/DDBJ whole genome shotgun (WGS) entry which is preliminary data.</text>
</comment>
<keyword evidence="2" id="KW-1185">Reference proteome</keyword>
<evidence type="ECO:0000313" key="1">
    <source>
        <dbReference type="EMBL" id="KQL19308.1"/>
    </source>
</evidence>
<gene>
    <name evidence="1" type="ORF">AN957_12500</name>
</gene>
<dbReference type="Proteomes" id="UP000050996">
    <property type="component" value="Unassembled WGS sequence"/>
</dbReference>
<proteinExistence type="predicted"/>
<dbReference type="Gene3D" id="3.40.50.150">
    <property type="entry name" value="Vaccinia Virus protein VP39"/>
    <property type="match status" value="1"/>
</dbReference>
<evidence type="ECO:0008006" key="3">
    <source>
        <dbReference type="Google" id="ProtNLM"/>
    </source>
</evidence>
<dbReference type="PATRIC" id="fig|1637975.4.peg.2329"/>